<evidence type="ECO:0000313" key="2">
    <source>
        <dbReference type="EMBL" id="PWU95499.1"/>
    </source>
</evidence>
<evidence type="ECO:0000313" key="3">
    <source>
        <dbReference type="Proteomes" id="UP000246078"/>
    </source>
</evidence>
<feature type="domain" description="GPAT/DHAPAT C-terminal" evidence="1">
    <location>
        <begin position="33"/>
        <end position="110"/>
    </location>
</feature>
<dbReference type="VEuPathDB" id="TriTrypDB:TCDM_03538"/>
<dbReference type="Pfam" id="PF19277">
    <property type="entry name" value="GPAT_C"/>
    <property type="match status" value="1"/>
</dbReference>
<dbReference type="GO" id="GO:0016746">
    <property type="term" value="F:acyltransferase activity"/>
    <property type="evidence" value="ECO:0007669"/>
    <property type="project" value="UniProtKB-KW"/>
</dbReference>
<dbReference type="InterPro" id="IPR045520">
    <property type="entry name" value="GPAT/DHAPAT_C"/>
</dbReference>
<dbReference type="Proteomes" id="UP000246078">
    <property type="component" value="Unassembled WGS sequence"/>
</dbReference>
<dbReference type="VEuPathDB" id="TriTrypDB:C4B63_20g59"/>
<dbReference type="VEuPathDB" id="TriTrypDB:TcG_01940"/>
<dbReference type="VEuPathDB" id="TriTrypDB:C3747_267g2"/>
<protein>
    <submittedName>
        <fullName evidence="2">Putative dihydroxyacetone phosphate acyltransferase</fullName>
    </submittedName>
</protein>
<dbReference type="VEuPathDB" id="TriTrypDB:Tc_MARK_2641"/>
<reference evidence="2 3" key="1">
    <citation type="journal article" date="2018" name="Microb. Genom.">
        <title>Expanding an expanded genome: long-read sequencing of Trypanosoma cruzi.</title>
        <authorList>
            <person name="Berna L."/>
            <person name="Rodriguez M."/>
            <person name="Chiribao M.L."/>
            <person name="Parodi-Talice A."/>
            <person name="Pita S."/>
            <person name="Rijo G."/>
            <person name="Alvarez-Valin F."/>
            <person name="Robello C."/>
        </authorList>
    </citation>
    <scope>NUCLEOTIDE SEQUENCE [LARGE SCALE GENOMIC DNA]</scope>
    <source>
        <strain evidence="2 3">TCC</strain>
    </source>
</reference>
<accession>A0A2V2VGE1</accession>
<keyword evidence="2" id="KW-0808">Transferase</keyword>
<dbReference type="VEuPathDB" id="TriTrypDB:TcCLB.506435.270"/>
<dbReference type="EMBL" id="PRFC01000267">
    <property type="protein sequence ID" value="PWU95499.1"/>
    <property type="molecule type" value="Genomic_DNA"/>
</dbReference>
<organism evidence="2 3">
    <name type="scientific">Trypanosoma cruzi</name>
    <dbReference type="NCBI Taxonomy" id="5693"/>
    <lineage>
        <taxon>Eukaryota</taxon>
        <taxon>Discoba</taxon>
        <taxon>Euglenozoa</taxon>
        <taxon>Kinetoplastea</taxon>
        <taxon>Metakinetoplastina</taxon>
        <taxon>Trypanosomatida</taxon>
        <taxon>Trypanosomatidae</taxon>
        <taxon>Trypanosoma</taxon>
        <taxon>Schizotrypanum</taxon>
    </lineage>
</organism>
<comment type="caution">
    <text evidence="2">The sequence shown here is derived from an EMBL/GenBank/DDBJ whole genome shotgun (WGS) entry which is preliminary data.</text>
</comment>
<keyword evidence="2" id="KW-0012">Acyltransferase</keyword>
<dbReference type="VEuPathDB" id="TriTrypDB:ECC02_007124"/>
<proteinExistence type="predicted"/>
<dbReference type="VEuPathDB" id="TriTrypDB:TcBrA4_0122300"/>
<dbReference type="VEuPathDB" id="TriTrypDB:TcCLB.504055.40"/>
<sequence>MCTLSPSAFPTTSSWRPGCTRMNSLVCQSQVRTWHLFRARSLLKTRHGKIHVYIGEAFSLRHFQDQPLQCPAPFEPRGEKDLDASPRKNRITPPRVLLNLAWHATHSIEETRSSRPRRSSPWFSMFCTNGRNCAIGGGLQAYDMAAYKYVRRKGALSDDCANSDVETMTRKGITHLQEFVEV</sequence>
<name>A0A2V2VGE1_TRYCR</name>
<dbReference type="VEuPathDB" id="TriTrypDB:TCSYLVIO_003945"/>
<gene>
    <name evidence="2" type="ORF">C3747_267g2</name>
</gene>
<dbReference type="VEuPathDB" id="TriTrypDB:BCY84_19057"/>
<dbReference type="VEuPathDB" id="TriTrypDB:TcCL_NonESM02367"/>
<dbReference type="AlphaFoldDB" id="A0A2V2VGE1"/>
<evidence type="ECO:0000259" key="1">
    <source>
        <dbReference type="Pfam" id="PF19277"/>
    </source>
</evidence>